<evidence type="ECO:0000259" key="1">
    <source>
        <dbReference type="PROSITE" id="PS51094"/>
    </source>
</evidence>
<keyword evidence="2" id="KW-0762">Sugar transport</keyword>
<evidence type="ECO:0000313" key="3">
    <source>
        <dbReference type="Proteomes" id="UP000256520"/>
    </source>
</evidence>
<dbReference type="InterPro" id="IPR051541">
    <property type="entry name" value="PTS_SugarTrans_NitroReg"/>
</dbReference>
<dbReference type="InterPro" id="IPR016152">
    <property type="entry name" value="PTrfase/Anion_transptr"/>
</dbReference>
<feature type="domain" description="PTS EIIA type-2" evidence="1">
    <location>
        <begin position="4"/>
        <end position="151"/>
    </location>
</feature>
<accession>A0A3D8PX20</accession>
<keyword evidence="2" id="KW-0813">Transport</keyword>
<dbReference type="InterPro" id="IPR002178">
    <property type="entry name" value="PTS_EIIA_type-2_dom"/>
</dbReference>
<dbReference type="CDD" id="cd00211">
    <property type="entry name" value="PTS_IIA_fru"/>
    <property type="match status" value="1"/>
</dbReference>
<protein>
    <submittedName>
        <fullName evidence="2">PTS sugar transporter subunit IIA</fullName>
    </submittedName>
</protein>
<dbReference type="RefSeq" id="WP_115748788.1">
    <property type="nucleotide sequence ID" value="NZ_PIOD01000005.1"/>
</dbReference>
<dbReference type="Pfam" id="PF00359">
    <property type="entry name" value="PTS_EIIA_2"/>
    <property type="match status" value="1"/>
</dbReference>
<name>A0A3D8PX20_9BACI</name>
<proteinExistence type="predicted"/>
<dbReference type="PROSITE" id="PS51094">
    <property type="entry name" value="PTS_EIIA_TYPE_2"/>
    <property type="match status" value="1"/>
</dbReference>
<dbReference type="OrthoDB" id="370976at2"/>
<dbReference type="PANTHER" id="PTHR47738:SF3">
    <property type="entry name" value="PHOSPHOTRANSFERASE SYSTEM MANNITOL_FRUCTOSE-SPECIFIC IIA DOMAIN CONTAINING PROTEIN"/>
    <property type="match status" value="1"/>
</dbReference>
<gene>
    <name evidence="2" type="ORF">CWR45_05470</name>
</gene>
<dbReference type="AlphaFoldDB" id="A0A3D8PX20"/>
<keyword evidence="3" id="KW-1185">Reference proteome</keyword>
<reference evidence="3" key="1">
    <citation type="submission" date="2017-11" db="EMBL/GenBank/DDBJ databases">
        <authorList>
            <person name="Zhu W."/>
        </authorList>
    </citation>
    <scope>NUCLEOTIDE SEQUENCE [LARGE SCALE GENOMIC DNA]</scope>
    <source>
        <strain evidence="3">CAU 1051</strain>
    </source>
</reference>
<evidence type="ECO:0000313" key="2">
    <source>
        <dbReference type="EMBL" id="RDW20676.1"/>
    </source>
</evidence>
<dbReference type="PANTHER" id="PTHR47738">
    <property type="entry name" value="PTS SYSTEM FRUCTOSE-LIKE EIIA COMPONENT-RELATED"/>
    <property type="match status" value="1"/>
</dbReference>
<dbReference type="SUPFAM" id="SSF55804">
    <property type="entry name" value="Phoshotransferase/anion transport protein"/>
    <property type="match status" value="1"/>
</dbReference>
<dbReference type="Gene3D" id="3.40.930.10">
    <property type="entry name" value="Mannitol-specific EII, Chain A"/>
    <property type="match status" value="1"/>
</dbReference>
<organism evidence="2 3">
    <name type="scientific">Oceanobacillus chungangensis</name>
    <dbReference type="NCBI Taxonomy" id="1229152"/>
    <lineage>
        <taxon>Bacteria</taxon>
        <taxon>Bacillati</taxon>
        <taxon>Bacillota</taxon>
        <taxon>Bacilli</taxon>
        <taxon>Bacillales</taxon>
        <taxon>Bacillaceae</taxon>
        <taxon>Oceanobacillus</taxon>
    </lineage>
</organism>
<comment type="caution">
    <text evidence="2">The sequence shown here is derived from an EMBL/GenBank/DDBJ whole genome shotgun (WGS) entry which is preliminary data.</text>
</comment>
<dbReference type="Proteomes" id="UP000256520">
    <property type="component" value="Unassembled WGS sequence"/>
</dbReference>
<sequence length="162" mass="17886">MGQLFFDESVILLDLAADSKEEVLNKMGSNLVDLDLVKESFIPAIIQREAEFATGLPTAGVSVAIPHTDVEHVINKTISVAILKKPVDFVIMGDDIETTPVQLVFMLAMDEAHSQLSLLQKLMAMFQNEDLLKRLVSLADKTEIKNVLEENLGFLAFEGGER</sequence>
<dbReference type="EMBL" id="PIOD01000005">
    <property type="protein sequence ID" value="RDW20676.1"/>
    <property type="molecule type" value="Genomic_DNA"/>
</dbReference>